<evidence type="ECO:0000256" key="6">
    <source>
        <dbReference type="SAM" id="MobiDB-lite"/>
    </source>
</evidence>
<evidence type="ECO:0000256" key="7">
    <source>
        <dbReference type="SAM" id="Phobius"/>
    </source>
</evidence>
<feature type="region of interest" description="Disordered" evidence="6">
    <location>
        <begin position="414"/>
        <end position="439"/>
    </location>
</feature>
<feature type="coiled-coil region" evidence="5">
    <location>
        <begin position="41"/>
        <end position="155"/>
    </location>
</feature>
<dbReference type="InterPro" id="IPR003798">
    <property type="entry name" value="DNA_recombination_RmuC"/>
</dbReference>
<dbReference type="AlphaFoldDB" id="A0A0G2Z808"/>
<keyword evidence="7" id="KW-0812">Transmembrane</keyword>
<dbReference type="GO" id="GO:0006310">
    <property type="term" value="P:DNA recombination"/>
    <property type="evidence" value="ECO:0007669"/>
    <property type="project" value="UniProtKB-KW"/>
</dbReference>
<dbReference type="Pfam" id="PF02646">
    <property type="entry name" value="RmuC"/>
    <property type="match status" value="1"/>
</dbReference>
<accession>A0A0G2Z808</accession>
<dbReference type="OrthoDB" id="370725at2"/>
<dbReference type="PATRIC" id="fig|1330330.3.peg.1590"/>
<organism evidence="8 9">
    <name type="scientific">Kosmotoga pacifica</name>
    <dbReference type="NCBI Taxonomy" id="1330330"/>
    <lineage>
        <taxon>Bacteria</taxon>
        <taxon>Thermotogati</taxon>
        <taxon>Thermotogota</taxon>
        <taxon>Thermotogae</taxon>
        <taxon>Kosmotogales</taxon>
        <taxon>Kosmotogaceae</taxon>
        <taxon>Kosmotoga</taxon>
    </lineage>
</organism>
<reference evidence="8 9" key="1">
    <citation type="submission" date="2015-04" db="EMBL/GenBank/DDBJ databases">
        <title>Complete Genome Sequence of Kosmotoga pacifica SLHLJ1.</title>
        <authorList>
            <person name="Jiang L.J."/>
            <person name="Shao Z.Z."/>
            <person name="Jebbar M."/>
        </authorList>
    </citation>
    <scope>NUCLEOTIDE SEQUENCE [LARGE SCALE GENOMIC DNA]</scope>
    <source>
        <strain evidence="8 9">SLHLJ1</strain>
    </source>
</reference>
<dbReference type="STRING" id="1330330.IX53_07860"/>
<evidence type="ECO:0000256" key="4">
    <source>
        <dbReference type="ARBA" id="ARBA00023172"/>
    </source>
</evidence>
<sequence length="439" mass="49927">MCVVLSWIVVLISLVTVFILSISAARLYRELKKTIAEKSKLELLREENEKLNGNIEVLRSENEQLKIENARFEEQLKSLDEKLNWLETAKAELEKNFKALASDVTAKNTEDFLNQANDKLKGLIENQKTELEKLLDPLKNNLDTLQKNIVEIENKREKAYGGLEKQLQELSRVHNELQTGLTKLNSSLKSSTSRGRWGEYQLRRIVELAGMTAHIDFEEQQTNESGRPDMIIKLPKGGEIPVDAKTPLNAYLEAMETQDENLRVEKLKKHVKSVKDTIKSLSARAYWEQFKQSPDFVIMFIPMEAAVSTAFEMDPSLLEEAINKKVLITTPITLLALLKSVAYGWQQFQLTENAMRIAEEGKELYKRLSKFLGEVENVGKKMKSLVQAYNTAVGSLEGRLLPKARSFKEISGIEESEPNIQPLELEPRPLNAPELGDED</sequence>
<evidence type="ECO:0000256" key="1">
    <source>
        <dbReference type="ARBA" id="ARBA00003416"/>
    </source>
</evidence>
<dbReference type="Gene3D" id="1.10.287.1490">
    <property type="match status" value="1"/>
</dbReference>
<dbReference type="PANTHER" id="PTHR30563:SF0">
    <property type="entry name" value="DNA RECOMBINATION PROTEIN RMUC"/>
    <property type="match status" value="1"/>
</dbReference>
<evidence type="ECO:0000256" key="5">
    <source>
        <dbReference type="SAM" id="Coils"/>
    </source>
</evidence>
<keyword evidence="4" id="KW-0233">DNA recombination</keyword>
<dbReference type="PANTHER" id="PTHR30563">
    <property type="entry name" value="DNA RECOMBINATION PROTEIN RMUC"/>
    <property type="match status" value="1"/>
</dbReference>
<evidence type="ECO:0000313" key="8">
    <source>
        <dbReference type="EMBL" id="AKI97740.1"/>
    </source>
</evidence>
<feature type="transmembrane region" description="Helical" evidence="7">
    <location>
        <begin position="6"/>
        <end position="28"/>
    </location>
</feature>
<dbReference type="KEGG" id="kpf:IX53_07860"/>
<dbReference type="Proteomes" id="UP000035159">
    <property type="component" value="Chromosome"/>
</dbReference>
<keyword evidence="3 5" id="KW-0175">Coiled coil</keyword>
<comment type="similarity">
    <text evidence="2">Belongs to the RmuC family.</text>
</comment>
<dbReference type="EMBL" id="CP011232">
    <property type="protein sequence ID" value="AKI97740.1"/>
    <property type="molecule type" value="Genomic_DNA"/>
</dbReference>
<proteinExistence type="inferred from homology"/>
<evidence type="ECO:0000256" key="2">
    <source>
        <dbReference type="ARBA" id="ARBA00009840"/>
    </source>
</evidence>
<evidence type="ECO:0000313" key="9">
    <source>
        <dbReference type="Proteomes" id="UP000035159"/>
    </source>
</evidence>
<gene>
    <name evidence="8" type="ORF">IX53_07860</name>
</gene>
<comment type="function">
    <text evidence="1">Involved in DNA recombination.</text>
</comment>
<keyword evidence="9" id="KW-1185">Reference proteome</keyword>
<keyword evidence="7" id="KW-0472">Membrane</keyword>
<keyword evidence="7" id="KW-1133">Transmembrane helix</keyword>
<evidence type="ECO:0000256" key="3">
    <source>
        <dbReference type="ARBA" id="ARBA00023054"/>
    </source>
</evidence>
<name>A0A0G2Z808_9BACT</name>
<evidence type="ECO:0008006" key="10">
    <source>
        <dbReference type="Google" id="ProtNLM"/>
    </source>
</evidence>
<protein>
    <recommendedName>
        <fullName evidence="10">Recombinase RmuC</fullName>
    </recommendedName>
</protein>